<dbReference type="SUPFAM" id="SSF53098">
    <property type="entry name" value="Ribonuclease H-like"/>
    <property type="match status" value="1"/>
</dbReference>
<feature type="compositionally biased region" description="Polar residues" evidence="8">
    <location>
        <begin position="115"/>
        <end position="125"/>
    </location>
</feature>
<keyword evidence="10" id="KW-1185">Reference proteome</keyword>
<dbReference type="AlphaFoldDB" id="A0A1U7YI62"/>
<dbReference type="InterPro" id="IPR041373">
    <property type="entry name" value="RT_RNaseH"/>
</dbReference>
<dbReference type="eggNOG" id="KOG0017">
    <property type="taxonomic scope" value="Eukaryota"/>
</dbReference>
<reference evidence="10" key="1">
    <citation type="journal article" date="2013" name="Genome Biol.">
        <title>Reference genomes and transcriptomes of Nicotiana sylvestris and Nicotiana tomentosiformis.</title>
        <authorList>
            <person name="Sierro N."/>
            <person name="Battey J.N."/>
            <person name="Ouadi S."/>
            <person name="Bovet L."/>
            <person name="Goepfert S."/>
            <person name="Bakaher N."/>
            <person name="Peitsch M.C."/>
            <person name="Ivanov N.V."/>
        </authorList>
    </citation>
    <scope>NUCLEOTIDE SEQUENCE [LARGE SCALE GENOMIC DNA]</scope>
</reference>
<feature type="coiled-coil region" evidence="7">
    <location>
        <begin position="184"/>
        <end position="211"/>
    </location>
</feature>
<dbReference type="InterPro" id="IPR043128">
    <property type="entry name" value="Rev_trsase/Diguanyl_cyclase"/>
</dbReference>
<evidence type="ECO:0000256" key="4">
    <source>
        <dbReference type="ARBA" id="ARBA00022759"/>
    </source>
</evidence>
<keyword evidence="6" id="KW-0695">RNA-directed DNA polymerase</keyword>
<name>A0A1U7YI62_NICSY</name>
<evidence type="ECO:0000256" key="8">
    <source>
        <dbReference type="SAM" id="MobiDB-lite"/>
    </source>
</evidence>
<feature type="domain" description="Integrase catalytic" evidence="9">
    <location>
        <begin position="551"/>
        <end position="717"/>
    </location>
</feature>
<organism evidence="10 11">
    <name type="scientific">Nicotiana sylvestris</name>
    <name type="common">Wood tobacco</name>
    <name type="synonym">South American tobacco</name>
    <dbReference type="NCBI Taxonomy" id="4096"/>
    <lineage>
        <taxon>Eukaryota</taxon>
        <taxon>Viridiplantae</taxon>
        <taxon>Streptophyta</taxon>
        <taxon>Embryophyta</taxon>
        <taxon>Tracheophyta</taxon>
        <taxon>Spermatophyta</taxon>
        <taxon>Magnoliopsida</taxon>
        <taxon>eudicotyledons</taxon>
        <taxon>Gunneridae</taxon>
        <taxon>Pentapetalae</taxon>
        <taxon>asterids</taxon>
        <taxon>lamiids</taxon>
        <taxon>Solanales</taxon>
        <taxon>Solanaceae</taxon>
        <taxon>Nicotianoideae</taxon>
        <taxon>Nicotianeae</taxon>
        <taxon>Nicotiana</taxon>
    </lineage>
</organism>
<dbReference type="InterPro" id="IPR012337">
    <property type="entry name" value="RNaseH-like_sf"/>
</dbReference>
<feature type="region of interest" description="Disordered" evidence="8">
    <location>
        <begin position="110"/>
        <end position="135"/>
    </location>
</feature>
<dbReference type="Pfam" id="PF00078">
    <property type="entry name" value="RVT_1"/>
    <property type="match status" value="1"/>
</dbReference>
<dbReference type="Gene3D" id="3.30.420.10">
    <property type="entry name" value="Ribonuclease H-like superfamily/Ribonuclease H"/>
    <property type="match status" value="1"/>
</dbReference>
<dbReference type="InterPro" id="IPR050951">
    <property type="entry name" value="Retrovirus_Pol_polyprotein"/>
</dbReference>
<dbReference type="GO" id="GO:0003676">
    <property type="term" value="F:nucleic acid binding"/>
    <property type="evidence" value="ECO:0007669"/>
    <property type="project" value="InterPro"/>
</dbReference>
<gene>
    <name evidence="11" type="primary">LOC104249118</name>
</gene>
<keyword evidence="1" id="KW-0808">Transferase</keyword>
<evidence type="ECO:0000313" key="10">
    <source>
        <dbReference type="Proteomes" id="UP000189701"/>
    </source>
</evidence>
<accession>A0A1U7YI62</accession>
<keyword evidence="3" id="KW-0540">Nuclease</keyword>
<dbReference type="RefSeq" id="XP_009803797.1">
    <property type="nucleotide sequence ID" value="XM_009805495.1"/>
</dbReference>
<dbReference type="CDD" id="cd01647">
    <property type="entry name" value="RT_LTR"/>
    <property type="match status" value="1"/>
</dbReference>
<dbReference type="InterPro" id="IPR036397">
    <property type="entry name" value="RNaseH_sf"/>
</dbReference>
<dbReference type="Gene3D" id="3.10.10.10">
    <property type="entry name" value="HIV Type 1 Reverse Transcriptase, subunit A, domain 1"/>
    <property type="match status" value="1"/>
</dbReference>
<keyword evidence="2" id="KW-0548">Nucleotidyltransferase</keyword>
<evidence type="ECO:0000256" key="5">
    <source>
        <dbReference type="ARBA" id="ARBA00022801"/>
    </source>
</evidence>
<dbReference type="GO" id="GO:0016787">
    <property type="term" value="F:hydrolase activity"/>
    <property type="evidence" value="ECO:0007669"/>
    <property type="project" value="UniProtKB-KW"/>
</dbReference>
<dbReference type="FunFam" id="3.10.20.370:FF:000001">
    <property type="entry name" value="Retrovirus-related Pol polyprotein from transposon 17.6-like protein"/>
    <property type="match status" value="1"/>
</dbReference>
<proteinExistence type="predicted"/>
<dbReference type="PANTHER" id="PTHR37984">
    <property type="entry name" value="PROTEIN CBG26694"/>
    <property type="match status" value="1"/>
</dbReference>
<evidence type="ECO:0000313" key="11">
    <source>
        <dbReference type="RefSeq" id="XP_009803797.1"/>
    </source>
</evidence>
<dbReference type="Gene3D" id="3.30.70.270">
    <property type="match status" value="1"/>
</dbReference>
<evidence type="ECO:0000256" key="2">
    <source>
        <dbReference type="ARBA" id="ARBA00022695"/>
    </source>
</evidence>
<dbReference type="STRING" id="4096.A0A1U7YI62"/>
<evidence type="ECO:0000256" key="1">
    <source>
        <dbReference type="ARBA" id="ARBA00022679"/>
    </source>
</evidence>
<evidence type="ECO:0000256" key="6">
    <source>
        <dbReference type="ARBA" id="ARBA00022918"/>
    </source>
</evidence>
<reference evidence="11" key="2">
    <citation type="submission" date="2025-08" db="UniProtKB">
        <authorList>
            <consortium name="RefSeq"/>
        </authorList>
    </citation>
    <scope>IDENTIFICATION</scope>
    <source>
        <tissue evidence="11">Leaf</tissue>
    </source>
</reference>
<dbReference type="GO" id="GO:0003964">
    <property type="term" value="F:RNA-directed DNA polymerase activity"/>
    <property type="evidence" value="ECO:0007669"/>
    <property type="project" value="UniProtKB-KW"/>
</dbReference>
<dbReference type="GO" id="GO:0004519">
    <property type="term" value="F:endonuclease activity"/>
    <property type="evidence" value="ECO:0007669"/>
    <property type="project" value="UniProtKB-KW"/>
</dbReference>
<dbReference type="Proteomes" id="UP000189701">
    <property type="component" value="Unplaced"/>
</dbReference>
<dbReference type="GO" id="GO:0015074">
    <property type="term" value="P:DNA integration"/>
    <property type="evidence" value="ECO:0007669"/>
    <property type="project" value="InterPro"/>
</dbReference>
<dbReference type="PROSITE" id="PS50994">
    <property type="entry name" value="INTEGRASE"/>
    <property type="match status" value="1"/>
</dbReference>
<dbReference type="InterPro" id="IPR043502">
    <property type="entry name" value="DNA/RNA_pol_sf"/>
</dbReference>
<evidence type="ECO:0000256" key="7">
    <source>
        <dbReference type="SAM" id="Coils"/>
    </source>
</evidence>
<sequence length="717" mass="82443">MEENHFADIEEYIEDTNAIVPPTVGAATFKVEHGLILMLKAEGFFRNSIDDDPTQHLRNFLGVCVMHKQNNASDDALRLRCFKYSLAADERKWLQNMPPNSIHSWPELVREQNPKQKGTLPSDTIANPKGSGNGPTSHVMAITTRSGKVLQGGSEQVVKVEESKHEVEVKEPRGVEVEKVPEELKVQQENRDEVKEKVERLLEVLKEHRQAIGWTISDIQGIPPGICKHKIQLESERKPNVDHQQRLNPSMQEVVKKEIINYNQIHIALEDQEKTTFTCPYGTFAFSRMPFGLYNAPASFQRCMMSIFFDMVEDFLEVFMDGFLVVDDSFEHCLNNLRQVLKRCEETNLVLNLDKCHFMVDECIVLGHKISKHGIEVDWEKIEIISKLPPPTFKHAKLVFDDKCLKAFEELKQSLTTAPIIVTPDWFLPFELICDASGVAIRAMLGQRHNKVLHPVYYASKTLNGVQMNYTVTEQELLAIVYSFEKFQAYLLGSKVIVYTYHVALRYLMTNKDVKPRLIRWALLVKEFDFEVKDRKGTQNKVADHLSRLEEVGRPKGDLEINDAFPDEHILALSSTFSPWYADIANYLVSDLIPEGLESYQKKKFLRDCRQYYWEEPFLFRVCADNVIRRAILSDGGSHFCNKAFTGLLEKYGVKHKVAAPYHPKSSGQVEVSNREIKRILAKTVNENWTDWSRKLDDALWVYRTTYKTPMALLLTG</sequence>
<keyword evidence="4" id="KW-0255">Endonuclease</keyword>
<keyword evidence="7" id="KW-0175">Coiled coil</keyword>
<evidence type="ECO:0000259" key="9">
    <source>
        <dbReference type="PROSITE" id="PS50994"/>
    </source>
</evidence>
<dbReference type="Pfam" id="PF17917">
    <property type="entry name" value="RT_RNaseH"/>
    <property type="match status" value="1"/>
</dbReference>
<dbReference type="Gene3D" id="3.10.20.370">
    <property type="match status" value="1"/>
</dbReference>
<dbReference type="InterPro" id="IPR001584">
    <property type="entry name" value="Integrase_cat-core"/>
</dbReference>
<dbReference type="CDD" id="cd09274">
    <property type="entry name" value="RNase_HI_RT_Ty3"/>
    <property type="match status" value="1"/>
</dbReference>
<dbReference type="PANTHER" id="PTHR37984:SF5">
    <property type="entry name" value="PROTEIN NYNRIN-LIKE"/>
    <property type="match status" value="1"/>
</dbReference>
<keyword evidence="5" id="KW-0378">Hydrolase</keyword>
<protein>
    <submittedName>
        <fullName evidence="11">Uncharacterized protein LOC104249118</fullName>
    </submittedName>
</protein>
<dbReference type="SUPFAM" id="SSF56672">
    <property type="entry name" value="DNA/RNA polymerases"/>
    <property type="match status" value="1"/>
</dbReference>
<evidence type="ECO:0000256" key="3">
    <source>
        <dbReference type="ARBA" id="ARBA00022722"/>
    </source>
</evidence>
<dbReference type="InterPro" id="IPR000477">
    <property type="entry name" value="RT_dom"/>
</dbReference>